<dbReference type="InterPro" id="IPR047738">
    <property type="entry name" value="SAV_2336-like_N"/>
</dbReference>
<reference evidence="3 4" key="2">
    <citation type="journal article" date="2016" name="Genome Announc.">
        <title>Draft Genome Sequences of Streptomyces scabiei S58, Streptomyces turgidiscabies T45, and Streptomyces acidiscabies a10, the Pathogens of Potato Common Scab, Isolated in Japan.</title>
        <authorList>
            <person name="Tomihama T."/>
            <person name="Nishi Y."/>
            <person name="Sakai M."/>
            <person name="Ikenaga M."/>
            <person name="Okubo T."/>
            <person name="Ikeda S."/>
        </authorList>
    </citation>
    <scope>NUCLEOTIDE SEQUENCE [LARGE SCALE GENOMIC DNA]</scope>
    <source>
        <strain evidence="3 4">S58</strain>
    </source>
</reference>
<dbReference type="NCBIfam" id="NF041121">
    <property type="entry name" value="SAV_2336_NTERM"/>
    <property type="match status" value="1"/>
</dbReference>
<evidence type="ECO:0000313" key="4">
    <source>
        <dbReference type="Proteomes" id="UP000067448"/>
    </source>
</evidence>
<comment type="caution">
    <text evidence="3">The sequence shown here is derived from an EMBL/GenBank/DDBJ whole genome shotgun (WGS) entry which is preliminary data.</text>
</comment>
<dbReference type="OrthoDB" id="8253226at2"/>
<dbReference type="SUPFAM" id="SSF52540">
    <property type="entry name" value="P-loop containing nucleoside triphosphate hydrolases"/>
    <property type="match status" value="1"/>
</dbReference>
<accession>A0A100JXH9</accession>
<organism evidence="3 4">
    <name type="scientific">Streptomyces scabiei</name>
    <dbReference type="NCBI Taxonomy" id="1930"/>
    <lineage>
        <taxon>Bacteria</taxon>
        <taxon>Bacillati</taxon>
        <taxon>Actinomycetota</taxon>
        <taxon>Actinomycetes</taxon>
        <taxon>Kitasatosporales</taxon>
        <taxon>Streptomycetaceae</taxon>
        <taxon>Streptomyces</taxon>
    </lineage>
</organism>
<evidence type="ECO:0000256" key="1">
    <source>
        <dbReference type="SAM" id="MobiDB-lite"/>
    </source>
</evidence>
<dbReference type="Pfam" id="PF04851">
    <property type="entry name" value="ResIII"/>
    <property type="match status" value="1"/>
</dbReference>
<feature type="region of interest" description="Disordered" evidence="1">
    <location>
        <begin position="1000"/>
        <end position="1044"/>
    </location>
</feature>
<gene>
    <name evidence="3" type="ORF">SsS58_07942</name>
</gene>
<dbReference type="EMBL" id="BCMM01000058">
    <property type="protein sequence ID" value="GAQ67487.1"/>
    <property type="molecule type" value="Genomic_DNA"/>
</dbReference>
<protein>
    <submittedName>
        <fullName evidence="3">Type III restriction enzyme, res subunit</fullName>
    </submittedName>
</protein>
<dbReference type="InterPro" id="IPR052511">
    <property type="entry name" value="ATP-dep_Helicase"/>
</dbReference>
<feature type="compositionally biased region" description="Low complexity" evidence="1">
    <location>
        <begin position="47"/>
        <end position="62"/>
    </location>
</feature>
<feature type="compositionally biased region" description="Low complexity" evidence="1">
    <location>
        <begin position="367"/>
        <end position="382"/>
    </location>
</feature>
<sequence length="1797" mass="194240">MAESRAVQLLAALAHADLGGGAEGDIREVLDALLLAAARSGTSWSGDIPADPSPAADEAPADTSLQPEPGAADSCDDPLAPEPGSDAGDPGTSVWLKDDSSSHSIPGRPLSIGRAPALPNALDIGRALRPLRRFRPSRVHQHLDLDATVNHYTRTGVLVPQLAPAAEPWLEVVVVVDRSTSMAVWDETAFALTKMLRTLSAFRSVHTWRLEHPPQAAPVLRNHHGRLLPMDPSDRRHVQPDHRLLLVVSDCAAPAWRRSELWQTLHAWGRTAPVALINPLPKRLWQRSGLDLPRTTATASVPAAPGRLLAYRRPRLFRDDAPGTQPWQALPVLQVDARQILAWTRATMRTDPSGCEAVLVPASGRVPSRNRSPRPSAASSGAAAADAHVTAAAEAFTDNLRSPAVRLAIAASSLDAFPLPVLDVIRERIVPEAALADTAEFLTAGLLTATRHEDADIVYRFHPAAAEYLRGLLSRDQTWDAHFALTEHLAAHPQAPHGIVAALHSPASQEMLPTGLRPVAQAAAATARLLGIESTGPRSDTAEQAGPAVEPSDDQKDDAQQTPASAVPDEPAEPEPDVEVAPGGPGGNGAMYLYPHQRDMLDRLHAEREIGGRHSNLLVAPPNTGKTVMAAFDYKHLCEQHQRDLRLLFIADNEEALYQARQAYRNVLMTPDFGEPLHGPRLNPPLWNHVFATGPALSRVMDGLSPDHFDVIVIDEFRGAPWSMYLEALRHFVPGELLGLSAAPERENGLGVHDAFFEGRIAVEMRLPDAIEAGLLCPVHYFGIADSTDFQHLEWKQGTYERAALDALLTADRSRARLVIKAVRDKIADVGAMRAVGFCVSVAHAEFMTQCFRDAGIHAMTFTASADQATRQKTLASFKNGDLQAIFCVDRLGESLRIPEVDTLLLLHPTSSGTRFLQQLGIGLAHTPGKAVLTVLDFIGAHRKEFRLGNQFRAMTNLTGQQLLDQLEHGFPRIPIGIALEETAKLLVIESLRAQIRGSVTGTADDSSQVGEEQQPFGEGPVAPIADPQTDADPASGLPAKSRVRAFDPSPRVVMVRGARGRDTDTYTGVMLTPRLVLTCGHMPGEEQMRIVRGDGTEIAYRTVWKGKGALDAALVVTNEDILDSEDWARLLPSKLKWGRMPRGVLSPVRITGFGRSGKRTELRGQAQPPETMLTIEVTEPVTSGIAAVTDGAMVASDAFFVGMVVMRHLERLQLMAVPAAFLLQNEHFRRALATFMTTPYELEDMGSEPPADSSMSSSTVCLAVEAHIVSGRRGTHAPHTGLELTHAIRESLTALMRRASIDGVVAEEAATDTRADLLVTLDGPTAVQDMGRVLAELQTAVASHHEVALGVGAAIGEVTDTLLGRLTGGAVSEAVRLASNTHLREPLRQAARFPDSPVYFAMSNTLLALTEGKLHPALEGRFVTLGPTSRPDPGAGWLYEGSIEQLGRALAAASTRRPTPAAVSYYQSRMENRNKDRADAEEKASEFRKREADHRARAARERTAAGRTKNVNNRRTRLHSARLFEDRADKAARDAQIWSTKAAQYSQEAAEFGAQLTRAQRAAGRAAVGEAATGIYVSVADGHVRTALKDLRSPSPEKLRVLMLGAASDSGLRVRRQQQRILAAVQSATHRDLVEFVSRPAAADAFEDALNQFRPHIVHLSGISTQNLIAFEQDNEGFHDQTMLSPDVFTRAVAAVDDKPLLVLLNTSNSESQIIRLVEAVPFVISMSDSIGDVDAITYTAHFYAAIAAGQTVQAAHLLSRTAVEMSGLPDHDLPVLNCATNVDSRTAKLVTPPLE</sequence>
<feature type="compositionally biased region" description="Polar residues" evidence="1">
    <location>
        <begin position="1000"/>
        <end position="1012"/>
    </location>
</feature>
<feature type="region of interest" description="Disordered" evidence="1">
    <location>
        <begin position="533"/>
        <end position="593"/>
    </location>
</feature>
<dbReference type="RefSeq" id="WP_059084488.1">
    <property type="nucleotide sequence ID" value="NZ_BCMM01000058.1"/>
</dbReference>
<evidence type="ECO:0000259" key="2">
    <source>
        <dbReference type="PROSITE" id="PS51194"/>
    </source>
</evidence>
<feature type="domain" description="Helicase C-terminal" evidence="2">
    <location>
        <begin position="822"/>
        <end position="971"/>
    </location>
</feature>
<dbReference type="GO" id="GO:0003677">
    <property type="term" value="F:DNA binding"/>
    <property type="evidence" value="ECO:0007669"/>
    <property type="project" value="InterPro"/>
</dbReference>
<dbReference type="PANTHER" id="PTHR47962">
    <property type="entry name" value="ATP-DEPENDENT HELICASE LHR-RELATED-RELATED"/>
    <property type="match status" value="1"/>
</dbReference>
<feature type="region of interest" description="Disordered" evidence="1">
    <location>
        <begin position="360"/>
        <end position="382"/>
    </location>
</feature>
<dbReference type="PROSITE" id="PS51194">
    <property type="entry name" value="HELICASE_CTER"/>
    <property type="match status" value="1"/>
</dbReference>
<reference evidence="4" key="3">
    <citation type="submission" date="2016-02" db="EMBL/GenBank/DDBJ databases">
        <title>Draft genome of pathogenic Streptomyces sp. in Japan.</title>
        <authorList>
            <person name="Tomihama T."/>
            <person name="Ikenaga M."/>
            <person name="Sakai M."/>
            <person name="Okubo T."/>
            <person name="Ikeda S."/>
        </authorList>
    </citation>
    <scope>NUCLEOTIDE SEQUENCE [LARGE SCALE GENOMIC DNA]</scope>
    <source>
        <strain evidence="4">S58</strain>
    </source>
</reference>
<dbReference type="InterPro" id="IPR001650">
    <property type="entry name" value="Helicase_C-like"/>
</dbReference>
<feature type="region of interest" description="Disordered" evidence="1">
    <location>
        <begin position="42"/>
        <end position="112"/>
    </location>
</feature>
<dbReference type="GO" id="GO:0016887">
    <property type="term" value="F:ATP hydrolysis activity"/>
    <property type="evidence" value="ECO:0007669"/>
    <property type="project" value="TreeGrafter"/>
</dbReference>
<dbReference type="Proteomes" id="UP000067448">
    <property type="component" value="Unassembled WGS sequence"/>
</dbReference>
<proteinExistence type="predicted"/>
<dbReference type="InterPro" id="IPR006935">
    <property type="entry name" value="Helicase/UvrB_N"/>
</dbReference>
<dbReference type="Pfam" id="PF00271">
    <property type="entry name" value="Helicase_C"/>
    <property type="match status" value="1"/>
</dbReference>
<reference evidence="4" key="1">
    <citation type="submission" date="2015-11" db="EMBL/GenBank/DDBJ databases">
        <authorList>
            <consortium name="Cross-ministerial Strategic Innovation Promotion Program (SIP) consortium"/>
            <person name="Tomihama T."/>
            <person name="Ikenaga M."/>
            <person name="Sakai M."/>
            <person name="Okubo T."/>
            <person name="Ikeda S."/>
        </authorList>
    </citation>
    <scope>NUCLEOTIDE SEQUENCE [LARGE SCALE GENOMIC DNA]</scope>
    <source>
        <strain evidence="4">S58</strain>
    </source>
</reference>
<dbReference type="Gene3D" id="3.40.50.300">
    <property type="entry name" value="P-loop containing nucleotide triphosphate hydrolases"/>
    <property type="match status" value="2"/>
</dbReference>
<dbReference type="GO" id="GO:0005524">
    <property type="term" value="F:ATP binding"/>
    <property type="evidence" value="ECO:0007669"/>
    <property type="project" value="InterPro"/>
</dbReference>
<name>A0A100JXH9_STRSC</name>
<feature type="region of interest" description="Disordered" evidence="1">
    <location>
        <begin position="1472"/>
        <end position="1505"/>
    </location>
</feature>
<dbReference type="PANTHER" id="PTHR47962:SF7">
    <property type="entry name" value="MITOCHONDRIAL ATP-DEPENDENT HELICASE IRC3-RELATED"/>
    <property type="match status" value="1"/>
</dbReference>
<evidence type="ECO:0000313" key="3">
    <source>
        <dbReference type="EMBL" id="GAQ67487.1"/>
    </source>
</evidence>
<dbReference type="InterPro" id="IPR027417">
    <property type="entry name" value="P-loop_NTPase"/>
</dbReference>